<dbReference type="InterPro" id="IPR004360">
    <property type="entry name" value="Glyas_Fos-R_dOase_dom"/>
</dbReference>
<evidence type="ECO:0000313" key="3">
    <source>
        <dbReference type="Proteomes" id="UP001555826"/>
    </source>
</evidence>
<gene>
    <name evidence="2" type="ORF">AB1207_17340</name>
</gene>
<dbReference type="SUPFAM" id="SSF54593">
    <property type="entry name" value="Glyoxalase/Bleomycin resistance protein/Dihydroxybiphenyl dioxygenase"/>
    <property type="match status" value="1"/>
</dbReference>
<proteinExistence type="predicted"/>
<dbReference type="EMBL" id="JBFNQN010000012">
    <property type="protein sequence ID" value="MEW9266518.1"/>
    <property type="molecule type" value="Genomic_DNA"/>
</dbReference>
<name>A0ABV3PA42_9ACTN</name>
<feature type="domain" description="VOC" evidence="1">
    <location>
        <begin position="9"/>
        <end position="123"/>
    </location>
</feature>
<dbReference type="RefSeq" id="WP_367639656.1">
    <property type="nucleotide sequence ID" value="NZ_JBFNQN010000012.1"/>
</dbReference>
<dbReference type="Pfam" id="PF00903">
    <property type="entry name" value="Glyoxalase"/>
    <property type="match status" value="1"/>
</dbReference>
<keyword evidence="3" id="KW-1185">Reference proteome</keyword>
<evidence type="ECO:0000313" key="2">
    <source>
        <dbReference type="EMBL" id="MEW9266518.1"/>
    </source>
</evidence>
<organism evidence="2 3">
    <name type="scientific">Kineococcus endophyticus</name>
    <dbReference type="NCBI Taxonomy" id="1181883"/>
    <lineage>
        <taxon>Bacteria</taxon>
        <taxon>Bacillati</taxon>
        <taxon>Actinomycetota</taxon>
        <taxon>Actinomycetes</taxon>
        <taxon>Kineosporiales</taxon>
        <taxon>Kineosporiaceae</taxon>
        <taxon>Kineococcus</taxon>
    </lineage>
</organism>
<accession>A0ABV3PA42</accession>
<dbReference type="PROSITE" id="PS51819">
    <property type="entry name" value="VOC"/>
    <property type="match status" value="1"/>
</dbReference>
<dbReference type="Proteomes" id="UP001555826">
    <property type="component" value="Unassembled WGS sequence"/>
</dbReference>
<comment type="caution">
    <text evidence="2">The sequence shown here is derived from an EMBL/GenBank/DDBJ whole genome shotgun (WGS) entry which is preliminary data.</text>
</comment>
<sequence>MTLDLPPTTYGRIAAGVPVTDVERALGFYRDVLGLDVVVTNGDPTGFVILRRGAAELHLTLQRGHKAGLHNVAHLLVDDATALHDHLVRHGARIVKGLRDADFGLRTFVVADPDGNRVDVGEPLR</sequence>
<dbReference type="InterPro" id="IPR029068">
    <property type="entry name" value="Glyas_Bleomycin-R_OHBP_Dase"/>
</dbReference>
<dbReference type="InterPro" id="IPR037523">
    <property type="entry name" value="VOC_core"/>
</dbReference>
<dbReference type="Gene3D" id="3.10.180.10">
    <property type="entry name" value="2,3-Dihydroxybiphenyl 1,2-Dioxygenase, domain 1"/>
    <property type="match status" value="1"/>
</dbReference>
<reference evidence="2 3" key="1">
    <citation type="submission" date="2024-07" db="EMBL/GenBank/DDBJ databases">
        <authorList>
            <person name="Thanompreechachai J."/>
            <person name="Duangmal K."/>
        </authorList>
    </citation>
    <scope>NUCLEOTIDE SEQUENCE [LARGE SCALE GENOMIC DNA]</scope>
    <source>
        <strain evidence="2 3">KCTC 19886</strain>
    </source>
</reference>
<evidence type="ECO:0000259" key="1">
    <source>
        <dbReference type="PROSITE" id="PS51819"/>
    </source>
</evidence>
<protein>
    <submittedName>
        <fullName evidence="2">VOC family protein</fullName>
    </submittedName>
</protein>